<dbReference type="AlphaFoldDB" id="A0AAN9A9V3"/>
<dbReference type="PANTHER" id="PTHR14215:SF0">
    <property type="entry name" value="WH2 DOMAIN-CONTAINING PROTEIN"/>
    <property type="match status" value="1"/>
</dbReference>
<feature type="compositionally biased region" description="Polar residues" evidence="2">
    <location>
        <begin position="373"/>
        <end position="383"/>
    </location>
</feature>
<dbReference type="GO" id="GO:0005739">
    <property type="term" value="C:mitochondrion"/>
    <property type="evidence" value="ECO:0007669"/>
    <property type="project" value="TreeGrafter"/>
</dbReference>
<gene>
    <name evidence="3" type="primary">MTFR2</name>
    <name evidence="3" type="ORF">SK128_010918</name>
</gene>
<dbReference type="EMBL" id="JAXCGZ010010933">
    <property type="protein sequence ID" value="KAK7075382.1"/>
    <property type="molecule type" value="Genomic_DNA"/>
</dbReference>
<sequence>MSNFRTMLAGVIEELWLDLGDGVWMLLQTFGLGPLLTRLREEAAFSNGRKRRSLVRILGSALPLKPIERPYLRYVALRSLSNSCDSLYSSQAQCRIDPKWLADTEKSSRGFRPIISRCETAPELIPLSMGFDDDYDDSPRSSTPFSVTSDLGHYRHPQHYQSSIALNSLHHQSTMQHSALQHSTVHASSPFTDPMALAKISAMEDELTQLRLQISTLIKQTQCIKTPPPTPVSSVPPPPPPPPPPLNAAPPPPPLPSLPNMNNMSSSTPVSRKTSFAELIAQNKDNINKHSEPLDIKTSTPVSTGVSMTDVLKGLNKVKLKKVARSPGGTPVRERPSSPIAGDPAAIIAAALKKRFARINVDSPDKDAEESNDFNSSPESTPQNKRRSHLEILPKRKIEQEESPVVLNLTPLLRKPSLRSVKTKPKEEEKPALPL</sequence>
<evidence type="ECO:0000256" key="1">
    <source>
        <dbReference type="ARBA" id="ARBA00005807"/>
    </source>
</evidence>
<feature type="non-terminal residue" evidence="3">
    <location>
        <position position="435"/>
    </location>
</feature>
<feature type="compositionally biased region" description="Pro residues" evidence="2">
    <location>
        <begin position="226"/>
        <end position="257"/>
    </location>
</feature>
<dbReference type="GO" id="GO:0000266">
    <property type="term" value="P:mitochondrial fission"/>
    <property type="evidence" value="ECO:0007669"/>
    <property type="project" value="TreeGrafter"/>
</dbReference>
<proteinExistence type="inferred from homology"/>
<feature type="compositionally biased region" description="Basic and acidic residues" evidence="2">
    <location>
        <begin position="424"/>
        <end position="435"/>
    </location>
</feature>
<dbReference type="Proteomes" id="UP001381693">
    <property type="component" value="Unassembled WGS sequence"/>
</dbReference>
<keyword evidence="4" id="KW-1185">Reference proteome</keyword>
<accession>A0AAN9A9V3</accession>
<feature type="compositionally biased region" description="Basic and acidic residues" evidence="2">
    <location>
        <begin position="389"/>
        <end position="400"/>
    </location>
</feature>
<organism evidence="3 4">
    <name type="scientific">Halocaridina rubra</name>
    <name type="common">Hawaiian red shrimp</name>
    <dbReference type="NCBI Taxonomy" id="373956"/>
    <lineage>
        <taxon>Eukaryota</taxon>
        <taxon>Metazoa</taxon>
        <taxon>Ecdysozoa</taxon>
        <taxon>Arthropoda</taxon>
        <taxon>Crustacea</taxon>
        <taxon>Multicrustacea</taxon>
        <taxon>Malacostraca</taxon>
        <taxon>Eumalacostraca</taxon>
        <taxon>Eucarida</taxon>
        <taxon>Decapoda</taxon>
        <taxon>Pleocyemata</taxon>
        <taxon>Caridea</taxon>
        <taxon>Atyoidea</taxon>
        <taxon>Atyidae</taxon>
        <taxon>Halocaridina</taxon>
    </lineage>
</organism>
<evidence type="ECO:0000313" key="3">
    <source>
        <dbReference type="EMBL" id="KAK7075382.1"/>
    </source>
</evidence>
<dbReference type="Pfam" id="PF05308">
    <property type="entry name" value="Mito_fiss_reg"/>
    <property type="match status" value="1"/>
</dbReference>
<dbReference type="GO" id="GO:0009060">
    <property type="term" value="P:aerobic respiration"/>
    <property type="evidence" value="ECO:0007669"/>
    <property type="project" value="TreeGrafter"/>
</dbReference>
<comment type="caution">
    <text evidence="3">The sequence shown here is derived from an EMBL/GenBank/DDBJ whole genome shotgun (WGS) entry which is preliminary data.</text>
</comment>
<comment type="similarity">
    <text evidence="1">Belongs to the MTFR1 family.</text>
</comment>
<feature type="region of interest" description="Disordered" evidence="2">
    <location>
        <begin position="222"/>
        <end position="272"/>
    </location>
</feature>
<name>A0AAN9A9V3_HALRR</name>
<evidence type="ECO:0000313" key="4">
    <source>
        <dbReference type="Proteomes" id="UP001381693"/>
    </source>
</evidence>
<reference evidence="3 4" key="1">
    <citation type="submission" date="2023-11" db="EMBL/GenBank/DDBJ databases">
        <title>Halocaridina rubra genome assembly.</title>
        <authorList>
            <person name="Smith C."/>
        </authorList>
    </citation>
    <scope>NUCLEOTIDE SEQUENCE [LARGE SCALE GENOMIC DNA]</scope>
    <source>
        <strain evidence="3">EP-1</strain>
        <tissue evidence="3">Whole</tissue>
    </source>
</reference>
<protein>
    <submittedName>
        <fullName evidence="3">Mitochondrial fission regulator 2</fullName>
    </submittedName>
</protein>
<feature type="compositionally biased region" description="Low complexity" evidence="2">
    <location>
        <begin position="258"/>
        <end position="271"/>
    </location>
</feature>
<evidence type="ECO:0000256" key="2">
    <source>
        <dbReference type="SAM" id="MobiDB-lite"/>
    </source>
</evidence>
<feature type="region of interest" description="Disordered" evidence="2">
    <location>
        <begin position="322"/>
        <end position="343"/>
    </location>
</feature>
<feature type="region of interest" description="Disordered" evidence="2">
    <location>
        <begin position="362"/>
        <end position="435"/>
    </location>
</feature>
<dbReference type="InterPro" id="IPR007972">
    <property type="entry name" value="Mtfr1"/>
</dbReference>
<dbReference type="PANTHER" id="PTHR14215">
    <property type="entry name" value="PROTEIN OF UNKNOWN FUNCTION DUF729"/>
    <property type="match status" value="1"/>
</dbReference>